<name>F0S1Z0_DESTD</name>
<dbReference type="InterPro" id="IPR010177">
    <property type="entry name" value="Paired_CXXCH_1"/>
</dbReference>
<organism evidence="2 3">
    <name type="scientific">Desulfurobacterium thermolithotrophum (strain DSM 11699 / BSA)</name>
    <dbReference type="NCBI Taxonomy" id="868864"/>
    <lineage>
        <taxon>Bacteria</taxon>
        <taxon>Pseudomonadati</taxon>
        <taxon>Aquificota</taxon>
        <taxon>Aquificia</taxon>
        <taxon>Desulfurobacteriales</taxon>
        <taxon>Desulfurobacteriaceae</taxon>
        <taxon>Desulfurobacterium</taxon>
    </lineage>
</organism>
<dbReference type="Proteomes" id="UP000007102">
    <property type="component" value="Chromosome"/>
</dbReference>
<evidence type="ECO:0000259" key="1">
    <source>
        <dbReference type="Pfam" id="PF09699"/>
    </source>
</evidence>
<protein>
    <recommendedName>
        <fullName evidence="1">Doubled CXXCH motif domain-containing protein</fullName>
    </recommendedName>
</protein>
<dbReference type="RefSeq" id="WP_013639019.1">
    <property type="nucleotide sequence ID" value="NC_015185.1"/>
</dbReference>
<sequence length="408" mass="44770">MRKLIFILTGVILTYSCGGLGDANVNYKDLGVNVAVRSSPYLTAENHPDGWGKSDCLGCHQNFKHTMATADLSVEQYQNMIEKAVNSVGTSKAINVCSACHGLNGVSLNEGAQRQCLVCHDNFERIHFYKGTGSRTQSLHDFNGNGKIDDFDCVVCHWQPDMDGIVEPDTDFGMIEGKLHHKTSDFCLTCHSNNWENISQEALADINGDGKAEEKISPSKVPIEVASAYTTNDWHGDNSYGDNATFKNVQLSNQILFHTGHEALACTQCHNPHASNNDKLIIEKVGETLILEKAIIQSDNTKEVKYAVVDPQTTLYFADLKFSGNITAENKTYDLLDNSDLQSYINLPVKNLDSVDETTNRKYMSSLCAACHDGSISYSPINGLGLPINIEGHYSGKCSDCHTHGGTF</sequence>
<proteinExistence type="predicted"/>
<evidence type="ECO:0000313" key="2">
    <source>
        <dbReference type="EMBL" id="ADY74071.1"/>
    </source>
</evidence>
<reference evidence="3" key="2">
    <citation type="submission" date="2011-02" db="EMBL/GenBank/DDBJ databases">
        <title>The complete genome of Desulfurobacterium thermolithotrophum DSM 11699.</title>
        <authorList>
            <consortium name="US DOE Joint Genome Institute (JGI-PGF)"/>
            <person name="Lucas S."/>
            <person name="Copeland A."/>
            <person name="Lapidus A."/>
            <person name="Bruce D."/>
            <person name="Goodwin L."/>
            <person name="Pitluck S."/>
            <person name="Kyrpides N."/>
            <person name="Mavromatis K."/>
            <person name="Pagani I."/>
            <person name="Ivanova N."/>
            <person name="Mikhailova N."/>
            <person name="Daligault H."/>
            <person name="Detter J.C."/>
            <person name="Tapia R."/>
            <person name="Han C."/>
            <person name="Land M."/>
            <person name="Hauser L."/>
            <person name="Markowitz V."/>
            <person name="Cheng J.-F."/>
            <person name="Hugenholtz P."/>
            <person name="Woyke T."/>
            <person name="Wu D."/>
            <person name="Spring S."/>
            <person name="Brambilla E."/>
            <person name="Klenk H.-P."/>
            <person name="Eisen J.A."/>
        </authorList>
    </citation>
    <scope>NUCLEOTIDE SEQUENCE [LARGE SCALE GENOMIC DNA]</scope>
    <source>
        <strain evidence="3">DSM 11699 / BSA</strain>
    </source>
</reference>
<dbReference type="InParanoid" id="F0S1Z0"/>
<dbReference type="OrthoDB" id="10939at2"/>
<dbReference type="Gene3D" id="1.10.1130.10">
    <property type="entry name" value="Flavocytochrome C3, Chain A"/>
    <property type="match status" value="1"/>
</dbReference>
<evidence type="ECO:0000313" key="3">
    <source>
        <dbReference type="Proteomes" id="UP000007102"/>
    </source>
</evidence>
<dbReference type="AlphaFoldDB" id="F0S1Z0"/>
<dbReference type="EMBL" id="CP002543">
    <property type="protein sequence ID" value="ADY74071.1"/>
    <property type="molecule type" value="Genomic_DNA"/>
</dbReference>
<dbReference type="SUPFAM" id="SSF48695">
    <property type="entry name" value="Multiheme cytochromes"/>
    <property type="match status" value="1"/>
</dbReference>
<dbReference type="PROSITE" id="PS51257">
    <property type="entry name" value="PROKAR_LIPOPROTEIN"/>
    <property type="match status" value="1"/>
</dbReference>
<dbReference type="KEGG" id="dte:Dester_1441"/>
<gene>
    <name evidence="2" type="ordered locus">Dester_1441</name>
</gene>
<dbReference type="Pfam" id="PF09699">
    <property type="entry name" value="Paired_CXXCH_1"/>
    <property type="match status" value="1"/>
</dbReference>
<dbReference type="InterPro" id="IPR036280">
    <property type="entry name" value="Multihaem_cyt_sf"/>
</dbReference>
<accession>F0S1Z0</accession>
<dbReference type="HOGENOM" id="CLU_749504_0_0_0"/>
<feature type="domain" description="Doubled CXXCH motif" evidence="1">
    <location>
        <begin position="265"/>
        <end position="284"/>
    </location>
</feature>
<keyword evidence="3" id="KW-1185">Reference proteome</keyword>
<reference evidence="2 3" key="1">
    <citation type="journal article" date="2011" name="Stand. Genomic Sci.">
        <title>Complete genome sequence of the thermophilic sulfur-reducer Desulfurobacterium thermolithotrophum type strain (BSA(T)) from a deep-sea hydrothermal vent.</title>
        <authorList>
            <person name="Goker M."/>
            <person name="Daligault H."/>
            <person name="Mwirichia R."/>
            <person name="Lapidus A."/>
            <person name="Lucas S."/>
            <person name="Deshpande S."/>
            <person name="Pagani I."/>
            <person name="Tapia R."/>
            <person name="Cheng J.F."/>
            <person name="Goodwin L."/>
            <person name="Pitluck S."/>
            <person name="Liolios K."/>
            <person name="Ivanova N."/>
            <person name="Mavromatis K."/>
            <person name="Mikhailova N."/>
            <person name="Pati A."/>
            <person name="Chen A."/>
            <person name="Palaniappan K."/>
            <person name="Han C."/>
            <person name="Land M."/>
            <person name="Hauser L."/>
            <person name="Pan C."/>
            <person name="Brambilla E.M."/>
            <person name="Rohde M."/>
            <person name="Spring S."/>
            <person name="Sikorski J."/>
            <person name="Wirth R."/>
            <person name="Detter J.C."/>
            <person name="Woyke T."/>
            <person name="Bristow J."/>
            <person name="Eisen J.A."/>
            <person name="Markowitz V."/>
            <person name="Hugenholtz P."/>
            <person name="Kyrpides N.C."/>
            <person name="Klenk H.P."/>
        </authorList>
    </citation>
    <scope>NUCLEOTIDE SEQUENCE [LARGE SCALE GENOMIC DNA]</scope>
    <source>
        <strain evidence="3">DSM 11699 / BSA</strain>
    </source>
</reference>
<dbReference type="eggNOG" id="ENOG50336MQ">
    <property type="taxonomic scope" value="Bacteria"/>
</dbReference>